<dbReference type="AlphaFoldDB" id="A0A814LHF5"/>
<organism evidence="1 2">
    <name type="scientific">Adineta steineri</name>
    <dbReference type="NCBI Taxonomy" id="433720"/>
    <lineage>
        <taxon>Eukaryota</taxon>
        <taxon>Metazoa</taxon>
        <taxon>Spiralia</taxon>
        <taxon>Gnathifera</taxon>
        <taxon>Rotifera</taxon>
        <taxon>Eurotatoria</taxon>
        <taxon>Bdelloidea</taxon>
        <taxon>Adinetida</taxon>
        <taxon>Adinetidae</taxon>
        <taxon>Adineta</taxon>
    </lineage>
</organism>
<comment type="caution">
    <text evidence="1">The sequence shown here is derived from an EMBL/GenBank/DDBJ whole genome shotgun (WGS) entry which is preliminary data.</text>
</comment>
<evidence type="ECO:0000313" key="2">
    <source>
        <dbReference type="Proteomes" id="UP000663845"/>
    </source>
</evidence>
<gene>
    <name evidence="1" type="ORF">JYZ213_LOCUS19476</name>
</gene>
<reference evidence="1" key="1">
    <citation type="submission" date="2021-02" db="EMBL/GenBank/DDBJ databases">
        <authorList>
            <person name="Nowell W R."/>
        </authorList>
    </citation>
    <scope>NUCLEOTIDE SEQUENCE</scope>
</reference>
<dbReference type="Proteomes" id="UP000663845">
    <property type="component" value="Unassembled WGS sequence"/>
</dbReference>
<proteinExistence type="predicted"/>
<protein>
    <submittedName>
        <fullName evidence="1">Uncharacterized protein</fullName>
    </submittedName>
</protein>
<name>A0A814LHF5_9BILA</name>
<sequence>MKLIDMIDYFPKLAHQALSIIAKTLSEDKLQKPFLRLLPKEHKEKAILRYGLVRCLEFTEPDPDNNNEVDDNGKIKKELDYYLSFIDIDNSVN</sequence>
<evidence type="ECO:0000313" key="1">
    <source>
        <dbReference type="EMBL" id="CAF1065819.1"/>
    </source>
</evidence>
<dbReference type="EMBL" id="CAJNOG010000198">
    <property type="protein sequence ID" value="CAF1065819.1"/>
    <property type="molecule type" value="Genomic_DNA"/>
</dbReference>
<accession>A0A814LHF5</accession>